<sequence>MADTSGALREPAQRVSTRAPLVWAAGAVVQGLVLAAVGVAAAIFDWFTVPWWAWVLYVVAVAVYTVVMPVYRYRVHRWETTETAVYTQRGWLSRERRIAPMSRVQTVDHDQSVIDRIFGLASVTVTTASAAGPVKIEGLDQPVALKLVEDLTRRTEAEAGDAT</sequence>
<proteinExistence type="predicted"/>
<dbReference type="PANTHER" id="PTHR34473">
    <property type="entry name" value="UPF0699 TRANSMEMBRANE PROTEIN YDBS"/>
    <property type="match status" value="1"/>
</dbReference>
<dbReference type="AlphaFoldDB" id="A0A3N0CB20"/>
<keyword evidence="4" id="KW-1185">Reference proteome</keyword>
<dbReference type="InterPro" id="IPR005182">
    <property type="entry name" value="YdbS-like_PH"/>
</dbReference>
<dbReference type="RefSeq" id="WP_123229370.1">
    <property type="nucleotide sequence ID" value="NZ_RJSE01000009.1"/>
</dbReference>
<keyword evidence="1" id="KW-0812">Transmembrane</keyword>
<dbReference type="PANTHER" id="PTHR34473:SF3">
    <property type="entry name" value="TRANSMEMBRANE PROTEIN-RELATED"/>
    <property type="match status" value="1"/>
</dbReference>
<comment type="caution">
    <text evidence="3">The sequence shown here is derived from an EMBL/GenBank/DDBJ whole genome shotgun (WGS) entry which is preliminary data.</text>
</comment>
<evidence type="ECO:0000313" key="4">
    <source>
        <dbReference type="Proteomes" id="UP000267128"/>
    </source>
</evidence>
<dbReference type="OrthoDB" id="3730669at2"/>
<evidence type="ECO:0000256" key="1">
    <source>
        <dbReference type="SAM" id="Phobius"/>
    </source>
</evidence>
<dbReference type="Proteomes" id="UP000267128">
    <property type="component" value="Unassembled WGS sequence"/>
</dbReference>
<keyword evidence="1" id="KW-0472">Membrane</keyword>
<accession>A0A3N0CB20</accession>
<reference evidence="3 4" key="1">
    <citation type="submission" date="2018-11" db="EMBL/GenBank/DDBJ databases">
        <authorList>
            <person name="Li F."/>
        </authorList>
    </citation>
    <scope>NUCLEOTIDE SEQUENCE [LARGE SCALE GENOMIC DNA]</scope>
    <source>
        <strain evidence="3 4">Gsoil 097</strain>
    </source>
</reference>
<keyword evidence="1" id="KW-1133">Transmembrane helix</keyword>
<feature type="transmembrane region" description="Helical" evidence="1">
    <location>
        <begin position="21"/>
        <end position="44"/>
    </location>
</feature>
<organism evidence="3 4">
    <name type="scientific">Nocardioides marmoriginsengisoli</name>
    <dbReference type="NCBI Taxonomy" id="661483"/>
    <lineage>
        <taxon>Bacteria</taxon>
        <taxon>Bacillati</taxon>
        <taxon>Actinomycetota</taxon>
        <taxon>Actinomycetes</taxon>
        <taxon>Propionibacteriales</taxon>
        <taxon>Nocardioidaceae</taxon>
        <taxon>Nocardioides</taxon>
    </lineage>
</organism>
<evidence type="ECO:0000259" key="2">
    <source>
        <dbReference type="Pfam" id="PF03703"/>
    </source>
</evidence>
<name>A0A3N0CB20_9ACTN</name>
<dbReference type="EMBL" id="RJSE01000009">
    <property type="protein sequence ID" value="RNL60618.1"/>
    <property type="molecule type" value="Genomic_DNA"/>
</dbReference>
<dbReference type="Pfam" id="PF03703">
    <property type="entry name" value="bPH_2"/>
    <property type="match status" value="1"/>
</dbReference>
<protein>
    <recommendedName>
        <fullName evidence="2">YdbS-like PH domain-containing protein</fullName>
    </recommendedName>
</protein>
<gene>
    <name evidence="3" type="ORF">EFK50_20095</name>
</gene>
<feature type="transmembrane region" description="Helical" evidence="1">
    <location>
        <begin position="50"/>
        <end position="71"/>
    </location>
</feature>
<feature type="domain" description="YdbS-like PH" evidence="2">
    <location>
        <begin position="73"/>
        <end position="149"/>
    </location>
</feature>
<evidence type="ECO:0000313" key="3">
    <source>
        <dbReference type="EMBL" id="RNL60618.1"/>
    </source>
</evidence>